<organism evidence="4 5">
    <name type="scientific">Leptolyngbya boryana NIES-2135</name>
    <dbReference type="NCBI Taxonomy" id="1973484"/>
    <lineage>
        <taxon>Bacteria</taxon>
        <taxon>Bacillati</taxon>
        <taxon>Cyanobacteriota</taxon>
        <taxon>Cyanophyceae</taxon>
        <taxon>Leptolyngbyales</taxon>
        <taxon>Leptolyngbyaceae</taxon>
        <taxon>Leptolyngbya group</taxon>
        <taxon>Leptolyngbya</taxon>
    </lineage>
</organism>
<dbReference type="SUPFAM" id="SSF50978">
    <property type="entry name" value="WD40 repeat-like"/>
    <property type="match status" value="1"/>
</dbReference>
<keyword evidence="5" id="KW-1185">Reference proteome</keyword>
<evidence type="ECO:0000256" key="3">
    <source>
        <dbReference type="PROSITE-ProRule" id="PRU00221"/>
    </source>
</evidence>
<sequence>MRQNRWVQKLSIAGVALIAFLAAMFLLLWQATSSRGVAKVCMPIYAADVMCYGQRQLMTSHKPTTITVSPLGGILAAGYEREIELWDLKTGKALPRLQDHTDLVSAIAISPDEKILASSSLDGTIKLWDLPHHRLVSTLNAGRASNLAFSPDGRMLASSSGVHRWADGVFSPLGVQMWDIASRQRVYGLGTQPVRAIAFSPDGHLLAAGDRMKTELWQVRDGERLQTLNSGEVTGLVFCQDGQTLITGSSKLKLWDLRNGNLLHEFDAGASDMVLSPDGQTLATSSGGSVHLWHLFTEQSLGSLYATSFSSLFVEFALKGQAIVAAGTDGIWLWRDLHSETATP</sequence>
<keyword evidence="1 3" id="KW-0853">WD repeat</keyword>
<dbReference type="InterPro" id="IPR036322">
    <property type="entry name" value="WD40_repeat_dom_sf"/>
</dbReference>
<feature type="repeat" description="WD" evidence="3">
    <location>
        <begin position="97"/>
        <end position="138"/>
    </location>
</feature>
<dbReference type="PROSITE" id="PS50082">
    <property type="entry name" value="WD_REPEATS_2"/>
    <property type="match status" value="1"/>
</dbReference>
<dbReference type="PANTHER" id="PTHR19848:SF8">
    <property type="entry name" value="F-BOX AND WD REPEAT DOMAIN CONTAINING 7"/>
    <property type="match status" value="1"/>
</dbReference>
<dbReference type="Gene3D" id="2.130.10.10">
    <property type="entry name" value="YVTN repeat-like/Quinoprotein amine dehydrogenase"/>
    <property type="match status" value="2"/>
</dbReference>
<dbReference type="PROSITE" id="PS50294">
    <property type="entry name" value="WD_REPEATS_REGION"/>
    <property type="match status" value="1"/>
</dbReference>
<accession>A0A1Z4JQ24</accession>
<dbReference type="EMBL" id="AP018203">
    <property type="protein sequence ID" value="BAY58819.1"/>
    <property type="molecule type" value="Genomic_DNA"/>
</dbReference>
<keyword evidence="2" id="KW-0677">Repeat</keyword>
<evidence type="ECO:0000256" key="1">
    <source>
        <dbReference type="ARBA" id="ARBA00022574"/>
    </source>
</evidence>
<dbReference type="Pfam" id="PF00400">
    <property type="entry name" value="WD40"/>
    <property type="match status" value="4"/>
</dbReference>
<dbReference type="SMART" id="SM00320">
    <property type="entry name" value="WD40"/>
    <property type="match status" value="7"/>
</dbReference>
<dbReference type="InterPro" id="IPR015943">
    <property type="entry name" value="WD40/YVTN_repeat-like_dom_sf"/>
</dbReference>
<name>A0A1Z4JQ24_LEPBY</name>
<dbReference type="PANTHER" id="PTHR19848">
    <property type="entry name" value="WD40 REPEAT PROTEIN"/>
    <property type="match status" value="1"/>
</dbReference>
<evidence type="ECO:0000256" key="2">
    <source>
        <dbReference type="ARBA" id="ARBA00022737"/>
    </source>
</evidence>
<dbReference type="CDD" id="cd00200">
    <property type="entry name" value="WD40"/>
    <property type="match status" value="1"/>
</dbReference>
<dbReference type="InterPro" id="IPR019775">
    <property type="entry name" value="WD40_repeat_CS"/>
</dbReference>
<reference evidence="4 5" key="1">
    <citation type="submission" date="2017-06" db="EMBL/GenBank/DDBJ databases">
        <title>Genome sequencing of cyanobaciteial culture collection at National Institute for Environmental Studies (NIES).</title>
        <authorList>
            <person name="Hirose Y."/>
            <person name="Shimura Y."/>
            <person name="Fujisawa T."/>
            <person name="Nakamura Y."/>
            <person name="Kawachi M."/>
        </authorList>
    </citation>
    <scope>NUCLEOTIDE SEQUENCE [LARGE SCALE GENOMIC DNA]</scope>
    <source>
        <strain evidence="4 5">NIES-2135</strain>
    </source>
</reference>
<gene>
    <name evidence="4" type="ORF">NIES2135_56930</name>
</gene>
<evidence type="ECO:0000313" key="5">
    <source>
        <dbReference type="Proteomes" id="UP000217895"/>
    </source>
</evidence>
<protein>
    <submittedName>
        <fullName evidence="4">Uncharacterized protein</fullName>
    </submittedName>
</protein>
<dbReference type="AlphaFoldDB" id="A0A1Z4JQ24"/>
<dbReference type="InterPro" id="IPR001680">
    <property type="entry name" value="WD40_rpt"/>
</dbReference>
<evidence type="ECO:0000313" key="4">
    <source>
        <dbReference type="EMBL" id="BAY58819.1"/>
    </source>
</evidence>
<dbReference type="PROSITE" id="PS00678">
    <property type="entry name" value="WD_REPEATS_1"/>
    <property type="match status" value="1"/>
</dbReference>
<proteinExistence type="predicted"/>
<dbReference type="Proteomes" id="UP000217895">
    <property type="component" value="Chromosome"/>
</dbReference>